<evidence type="ECO:0000313" key="10">
    <source>
        <dbReference type="EMBL" id="EXJ75060.1"/>
    </source>
</evidence>
<evidence type="ECO:0000256" key="2">
    <source>
        <dbReference type="ARBA" id="ARBA00001964"/>
    </source>
</evidence>
<dbReference type="Pfam" id="PF02776">
    <property type="entry name" value="TPP_enzyme_N"/>
    <property type="match status" value="1"/>
</dbReference>
<keyword evidence="11" id="KW-1185">Reference proteome</keyword>
<gene>
    <name evidence="10" type="ORF">A1O5_01756</name>
</gene>
<dbReference type="InterPro" id="IPR012001">
    <property type="entry name" value="Thiamin_PyroP_enz_TPP-bd_dom"/>
</dbReference>
<dbReference type="eggNOG" id="KOG1185">
    <property type="taxonomic scope" value="Eukaryota"/>
</dbReference>
<name>W9XCL8_9EURO</name>
<dbReference type="PANTHER" id="PTHR18968">
    <property type="entry name" value="THIAMINE PYROPHOSPHATE ENZYMES"/>
    <property type="match status" value="1"/>
</dbReference>
<keyword evidence="4" id="KW-0479">Metal-binding</keyword>
<evidence type="ECO:0000313" key="11">
    <source>
        <dbReference type="Proteomes" id="UP000019471"/>
    </source>
</evidence>
<dbReference type="Gene3D" id="3.40.50.1220">
    <property type="entry name" value="TPP-binding domain"/>
    <property type="match status" value="1"/>
</dbReference>
<dbReference type="RefSeq" id="XP_007740562.1">
    <property type="nucleotide sequence ID" value="XM_007742372.1"/>
</dbReference>
<comment type="similarity">
    <text evidence="3 6">Belongs to the TPP enzyme family.</text>
</comment>
<dbReference type="Gene3D" id="3.40.50.970">
    <property type="match status" value="2"/>
</dbReference>
<protein>
    <submittedName>
        <fullName evidence="10">Uncharacterized protein</fullName>
    </submittedName>
</protein>
<evidence type="ECO:0000259" key="8">
    <source>
        <dbReference type="Pfam" id="PF02775"/>
    </source>
</evidence>
<dbReference type="InterPro" id="IPR045229">
    <property type="entry name" value="TPP_enz"/>
</dbReference>
<dbReference type="STRING" id="1182543.W9XCL8"/>
<comment type="caution">
    <text evidence="10">The sequence shown here is derived from an EMBL/GenBank/DDBJ whole genome shotgun (WGS) entry which is preliminary data.</text>
</comment>
<reference evidence="10 11" key="1">
    <citation type="submission" date="2013-03" db="EMBL/GenBank/DDBJ databases">
        <title>The Genome Sequence of Cladophialophora psammophila CBS 110553.</title>
        <authorList>
            <consortium name="The Broad Institute Genomics Platform"/>
            <person name="Cuomo C."/>
            <person name="de Hoog S."/>
            <person name="Gorbushina A."/>
            <person name="Walker B."/>
            <person name="Young S.K."/>
            <person name="Zeng Q."/>
            <person name="Gargeya S."/>
            <person name="Fitzgerald M."/>
            <person name="Haas B."/>
            <person name="Abouelleil A."/>
            <person name="Allen A.W."/>
            <person name="Alvarado L."/>
            <person name="Arachchi H.M."/>
            <person name="Berlin A.M."/>
            <person name="Chapman S.B."/>
            <person name="Gainer-Dewar J."/>
            <person name="Goldberg J."/>
            <person name="Griggs A."/>
            <person name="Gujja S."/>
            <person name="Hansen M."/>
            <person name="Howarth C."/>
            <person name="Imamovic A."/>
            <person name="Ireland A."/>
            <person name="Larimer J."/>
            <person name="McCowan C."/>
            <person name="Murphy C."/>
            <person name="Pearson M."/>
            <person name="Poon T.W."/>
            <person name="Priest M."/>
            <person name="Roberts A."/>
            <person name="Saif S."/>
            <person name="Shea T."/>
            <person name="Sisk P."/>
            <person name="Sykes S."/>
            <person name="Wortman J."/>
            <person name="Nusbaum C."/>
            <person name="Birren B."/>
        </authorList>
    </citation>
    <scope>NUCLEOTIDE SEQUENCE [LARGE SCALE GENOMIC DNA]</scope>
    <source>
        <strain evidence="10 11">CBS 110553</strain>
    </source>
</reference>
<evidence type="ECO:0000256" key="5">
    <source>
        <dbReference type="ARBA" id="ARBA00023052"/>
    </source>
</evidence>
<comment type="cofactor">
    <cofactor evidence="1">
        <name>Mg(2+)</name>
        <dbReference type="ChEBI" id="CHEBI:18420"/>
    </cofactor>
</comment>
<dbReference type="GO" id="GO:0000287">
    <property type="term" value="F:magnesium ion binding"/>
    <property type="evidence" value="ECO:0007669"/>
    <property type="project" value="InterPro"/>
</dbReference>
<feature type="domain" description="Thiamine pyrophosphate enzyme N-terminal TPP-binding" evidence="9">
    <location>
        <begin position="15"/>
        <end position="131"/>
    </location>
</feature>
<dbReference type="InterPro" id="IPR012000">
    <property type="entry name" value="Thiamin_PyroP_enz_cen_dom"/>
</dbReference>
<evidence type="ECO:0000259" key="7">
    <source>
        <dbReference type="Pfam" id="PF00205"/>
    </source>
</evidence>
<proteinExistence type="inferred from homology"/>
<comment type="cofactor">
    <cofactor evidence="2">
        <name>thiamine diphosphate</name>
        <dbReference type="ChEBI" id="CHEBI:58937"/>
    </cofactor>
</comment>
<dbReference type="GO" id="GO:0009099">
    <property type="term" value="P:L-valine biosynthetic process"/>
    <property type="evidence" value="ECO:0007669"/>
    <property type="project" value="TreeGrafter"/>
</dbReference>
<accession>W9XCL8</accession>
<evidence type="ECO:0000256" key="4">
    <source>
        <dbReference type="ARBA" id="ARBA00022723"/>
    </source>
</evidence>
<dbReference type="InterPro" id="IPR000399">
    <property type="entry name" value="TPP-bd_CS"/>
</dbReference>
<dbReference type="GO" id="GO:0005948">
    <property type="term" value="C:acetolactate synthase complex"/>
    <property type="evidence" value="ECO:0007669"/>
    <property type="project" value="TreeGrafter"/>
</dbReference>
<evidence type="ECO:0000259" key="9">
    <source>
        <dbReference type="Pfam" id="PF02776"/>
    </source>
</evidence>
<dbReference type="GO" id="GO:0003984">
    <property type="term" value="F:acetolactate synthase activity"/>
    <property type="evidence" value="ECO:0007669"/>
    <property type="project" value="TreeGrafter"/>
</dbReference>
<dbReference type="SUPFAM" id="SSF52467">
    <property type="entry name" value="DHS-like NAD/FAD-binding domain"/>
    <property type="match status" value="1"/>
</dbReference>
<dbReference type="Pfam" id="PF02775">
    <property type="entry name" value="TPP_enzyme_C"/>
    <property type="match status" value="1"/>
</dbReference>
<dbReference type="CDD" id="cd07035">
    <property type="entry name" value="TPP_PYR_POX_like"/>
    <property type="match status" value="1"/>
</dbReference>
<keyword evidence="5 6" id="KW-0786">Thiamine pyrophosphate</keyword>
<evidence type="ECO:0000256" key="3">
    <source>
        <dbReference type="ARBA" id="ARBA00007812"/>
    </source>
</evidence>
<dbReference type="InterPro" id="IPR029061">
    <property type="entry name" value="THDP-binding"/>
</dbReference>
<evidence type="ECO:0000256" key="1">
    <source>
        <dbReference type="ARBA" id="ARBA00001946"/>
    </source>
</evidence>
<dbReference type="GO" id="GO:0050660">
    <property type="term" value="F:flavin adenine dinucleotide binding"/>
    <property type="evidence" value="ECO:0007669"/>
    <property type="project" value="TreeGrafter"/>
</dbReference>
<dbReference type="InterPro" id="IPR011766">
    <property type="entry name" value="TPP_enzyme_TPP-bd"/>
</dbReference>
<dbReference type="InterPro" id="IPR029035">
    <property type="entry name" value="DHS-like_NAD/FAD-binding_dom"/>
</dbReference>
<feature type="domain" description="Thiamine pyrophosphate enzyme central" evidence="7">
    <location>
        <begin position="205"/>
        <end position="342"/>
    </location>
</feature>
<dbReference type="GO" id="GO:0009097">
    <property type="term" value="P:isoleucine biosynthetic process"/>
    <property type="evidence" value="ECO:0007669"/>
    <property type="project" value="TreeGrafter"/>
</dbReference>
<feature type="domain" description="Thiamine pyrophosphate enzyme TPP-binding" evidence="8">
    <location>
        <begin position="405"/>
        <end position="557"/>
    </location>
</feature>
<evidence type="ECO:0000256" key="6">
    <source>
        <dbReference type="RuleBase" id="RU362132"/>
    </source>
</evidence>
<organism evidence="10 11">
    <name type="scientific">Cladophialophora psammophila CBS 110553</name>
    <dbReference type="NCBI Taxonomy" id="1182543"/>
    <lineage>
        <taxon>Eukaryota</taxon>
        <taxon>Fungi</taxon>
        <taxon>Dikarya</taxon>
        <taxon>Ascomycota</taxon>
        <taxon>Pezizomycotina</taxon>
        <taxon>Eurotiomycetes</taxon>
        <taxon>Chaetothyriomycetidae</taxon>
        <taxon>Chaetothyriales</taxon>
        <taxon>Herpotrichiellaceae</taxon>
        <taxon>Cladophialophora</taxon>
    </lineage>
</organism>
<dbReference type="HOGENOM" id="CLU_013748_3_3_1"/>
<dbReference type="PROSITE" id="PS00187">
    <property type="entry name" value="TPP_ENZYMES"/>
    <property type="match status" value="1"/>
</dbReference>
<dbReference type="Pfam" id="PF00205">
    <property type="entry name" value="TPP_enzyme_M"/>
    <property type="match status" value="1"/>
</dbReference>
<sequence>MGSLTLSQPHGRRLTGGDLVAQCLKALGVEVAFGLGGGHLDAVLLGCEDNGIKLYDTRHETVAVQAAEGYYKTSGKVGVSFVTAASGFSNALPGLSSASADNNAIVLITSSQPQRDIGTNGLQGAHDQVALAMPITKFAHRVVHASEIPRVMAHAFRIAVGDGPGPVMLDIPIELMMLPVDQENISWGAIADPPTYPPGPHEDAIEALVQLWKSAERPAIIAEVIGRGEGKSTVILEAVAEATSTPVFHSLNYGPAVPYKHPLEAGPANQLALLLGSSSPRPDLIILMGARPSTFTGARGGFVLPKAECKIVQIDPDGREIGKMHRVDLGMQCEPEQALRKLKTIFQANKLPPRKEWLDIALKLKTSPLKKFENSAPSTNDALHPFHAIYEIAKSLDPGAIFICDGGEASWWGLDVAPTNQAHLSIYACGIMGFLGNGWGYALGAAAAAPSRQIVHIQGDGSAGFHIAELDTYARFKLNILTVIMNNSLWGMSWHAQEMNWGAKFANRPMSILSTRTSFQAVAQGFENGSDRITRIHDISGAVNKFRNQEGPYLLDVVVSESPTHPGLESLVKGNMDPSNPPYFCT</sequence>
<dbReference type="PANTHER" id="PTHR18968:SF166">
    <property type="entry name" value="2-HYDROXYACYL-COA LYASE 2"/>
    <property type="match status" value="1"/>
</dbReference>
<dbReference type="Proteomes" id="UP000019471">
    <property type="component" value="Unassembled WGS sequence"/>
</dbReference>
<dbReference type="EMBL" id="AMGX01000002">
    <property type="protein sequence ID" value="EXJ75060.1"/>
    <property type="molecule type" value="Genomic_DNA"/>
</dbReference>
<dbReference type="GO" id="GO:0030976">
    <property type="term" value="F:thiamine pyrophosphate binding"/>
    <property type="evidence" value="ECO:0007669"/>
    <property type="project" value="InterPro"/>
</dbReference>
<dbReference type="GeneID" id="19186489"/>
<dbReference type="SUPFAM" id="SSF52518">
    <property type="entry name" value="Thiamin diphosphate-binding fold (THDP-binding)"/>
    <property type="match status" value="2"/>
</dbReference>
<dbReference type="OrthoDB" id="10006023at2759"/>
<dbReference type="AlphaFoldDB" id="W9XCL8"/>